<name>A0A418PRP4_9BACT</name>
<dbReference type="OrthoDB" id="823324at2"/>
<sequence length="209" mass="23245">MKQIHPYSTFQEAIQSLDNGGSFFNLFSHSKDGVVSPAELGKVAGVSFDKQSLILFLVMSLTRLDNTSREKVLARLDVSLFKQFEKHQPVHMSIEQLAETGKPGMSATLVGTPKRIGSQESFGGMIMVPVIVGTVTSFTMIPMVNTYEVYELKSDYSEETVIVAHPKDQGSLPERKLRLGGVLTSLSQSEHVTHPDQVFLDIQYYMEEN</sequence>
<dbReference type="EMBL" id="QXML01000005">
    <property type="protein sequence ID" value="RIW15228.1"/>
    <property type="molecule type" value="Genomic_DNA"/>
</dbReference>
<accession>A0A418PRP4</accession>
<reference evidence="1 2" key="1">
    <citation type="submission" date="2018-09" db="EMBL/GenBank/DDBJ databases">
        <authorList>
            <person name="Wang X."/>
            <person name="Du Z."/>
        </authorList>
    </citation>
    <scope>NUCLEOTIDE SEQUENCE [LARGE SCALE GENOMIC DNA]</scope>
    <source>
        <strain evidence="1 2">N3</strain>
    </source>
</reference>
<dbReference type="RefSeq" id="WP_119478132.1">
    <property type="nucleotide sequence ID" value="NZ_QXML01000005.1"/>
</dbReference>
<comment type="caution">
    <text evidence="1">The sequence shown here is derived from an EMBL/GenBank/DDBJ whole genome shotgun (WGS) entry which is preliminary data.</text>
</comment>
<dbReference type="Proteomes" id="UP000283522">
    <property type="component" value="Unassembled WGS sequence"/>
</dbReference>
<evidence type="ECO:0000313" key="2">
    <source>
        <dbReference type="Proteomes" id="UP000283522"/>
    </source>
</evidence>
<gene>
    <name evidence="1" type="ORF">D0X99_12365</name>
</gene>
<proteinExistence type="predicted"/>
<dbReference type="AlphaFoldDB" id="A0A418PRP4"/>
<evidence type="ECO:0000313" key="1">
    <source>
        <dbReference type="EMBL" id="RIW15228.1"/>
    </source>
</evidence>
<protein>
    <submittedName>
        <fullName evidence="1">Uncharacterized protein</fullName>
    </submittedName>
</protein>
<keyword evidence="2" id="KW-1185">Reference proteome</keyword>
<organism evidence="1 2">
    <name type="scientific">Algoriphagus lacus</name>
    <dbReference type="NCBI Taxonomy" id="2056311"/>
    <lineage>
        <taxon>Bacteria</taxon>
        <taxon>Pseudomonadati</taxon>
        <taxon>Bacteroidota</taxon>
        <taxon>Cytophagia</taxon>
        <taxon>Cytophagales</taxon>
        <taxon>Cyclobacteriaceae</taxon>
        <taxon>Algoriphagus</taxon>
    </lineage>
</organism>